<gene>
    <name evidence="1" type="ORF">F7D71_02290</name>
</gene>
<dbReference type="EMBL" id="VZBZ01000014">
    <property type="protein sequence ID" value="MQN76714.1"/>
    <property type="molecule type" value="Genomic_DNA"/>
</dbReference>
<evidence type="ECO:0000313" key="1">
    <source>
        <dbReference type="EMBL" id="MQN76714.1"/>
    </source>
</evidence>
<sequence>MKGLCSYCSRYFFCSKRPKQNEEDVILCSSFTQNNDNEENIWEQRRYEIAKDVAAGLVQRPNSTYDSVVNSAIKIADKLIERLKEK</sequence>
<dbReference type="RefSeq" id="WP_153091775.1">
    <property type="nucleotide sequence ID" value="NZ_JAPDUO010000005.1"/>
</dbReference>
<proteinExistence type="predicted"/>
<dbReference type="AlphaFoldDB" id="A0AA90URP3"/>
<protein>
    <submittedName>
        <fullName evidence="1">Uncharacterized protein</fullName>
    </submittedName>
</protein>
<evidence type="ECO:0000313" key="2">
    <source>
        <dbReference type="Proteomes" id="UP000423156"/>
    </source>
</evidence>
<reference evidence="2" key="1">
    <citation type="submission" date="2019-09" db="EMBL/GenBank/DDBJ databases">
        <title>Distinct polysaccharide growth profiles of human intestinal Prevotella copri isolates.</title>
        <authorList>
            <person name="Fehlner-Peach H."/>
            <person name="Magnabosco C."/>
            <person name="Raghavan V."/>
            <person name="Scher J.U."/>
            <person name="Tett A."/>
            <person name="Cox L.M."/>
            <person name="Gottsegen C."/>
            <person name="Watters A."/>
            <person name="Wiltshire- Gordon J.D."/>
            <person name="Segata N."/>
            <person name="Bonneau R."/>
            <person name="Littman D.R."/>
        </authorList>
    </citation>
    <scope>NUCLEOTIDE SEQUENCE [LARGE SCALE GENOMIC DNA]</scope>
    <source>
        <strain evidence="2">BU41712</strain>
    </source>
</reference>
<dbReference type="Proteomes" id="UP000423156">
    <property type="component" value="Unassembled WGS sequence"/>
</dbReference>
<comment type="caution">
    <text evidence="1">The sequence shown here is derived from an EMBL/GenBank/DDBJ whole genome shotgun (WGS) entry which is preliminary data.</text>
</comment>
<name>A0AA90URP3_9BACT</name>
<organism evidence="1 2">
    <name type="scientific">Segatella copri</name>
    <dbReference type="NCBI Taxonomy" id="165179"/>
    <lineage>
        <taxon>Bacteria</taxon>
        <taxon>Pseudomonadati</taxon>
        <taxon>Bacteroidota</taxon>
        <taxon>Bacteroidia</taxon>
        <taxon>Bacteroidales</taxon>
        <taxon>Prevotellaceae</taxon>
        <taxon>Segatella</taxon>
    </lineage>
</organism>
<accession>A0AA90URP3</accession>